<keyword evidence="4" id="KW-1185">Reference proteome</keyword>
<comment type="caution">
    <text evidence="3">The sequence shown here is derived from an EMBL/GenBank/DDBJ whole genome shotgun (WGS) entry which is preliminary data.</text>
</comment>
<feature type="region of interest" description="Disordered" evidence="2">
    <location>
        <begin position="149"/>
        <end position="208"/>
    </location>
</feature>
<feature type="region of interest" description="Disordered" evidence="2">
    <location>
        <begin position="46"/>
        <end position="117"/>
    </location>
</feature>
<evidence type="ECO:0008006" key="5">
    <source>
        <dbReference type="Google" id="ProtNLM"/>
    </source>
</evidence>
<reference evidence="3" key="2">
    <citation type="submission" date="2023-05" db="EMBL/GenBank/DDBJ databases">
        <authorList>
            <consortium name="Lawrence Berkeley National Laboratory"/>
            <person name="Steindorff A."/>
            <person name="Hensen N."/>
            <person name="Bonometti L."/>
            <person name="Westerberg I."/>
            <person name="Brannstrom I.O."/>
            <person name="Guillou S."/>
            <person name="Cros-Aarteil S."/>
            <person name="Calhoun S."/>
            <person name="Haridas S."/>
            <person name="Kuo A."/>
            <person name="Mondo S."/>
            <person name="Pangilinan J."/>
            <person name="Riley R."/>
            <person name="Labutti K."/>
            <person name="Andreopoulos B."/>
            <person name="Lipzen A."/>
            <person name="Chen C."/>
            <person name="Yanf M."/>
            <person name="Daum C."/>
            <person name="Ng V."/>
            <person name="Clum A."/>
            <person name="Ohm R."/>
            <person name="Martin F."/>
            <person name="Silar P."/>
            <person name="Natvig D."/>
            <person name="Lalanne C."/>
            <person name="Gautier V."/>
            <person name="Ament-Velasquez S.L."/>
            <person name="Kruys A."/>
            <person name="Hutchinson M.I."/>
            <person name="Powell A.J."/>
            <person name="Barry K."/>
            <person name="Miller A.N."/>
            <person name="Grigoriev I.V."/>
            <person name="Debuchy R."/>
            <person name="Gladieux P."/>
            <person name="Thoren M.H."/>
            <person name="Johannesson H."/>
        </authorList>
    </citation>
    <scope>NUCLEOTIDE SEQUENCE</scope>
    <source>
        <strain evidence="3">CBS 990.96</strain>
    </source>
</reference>
<dbReference type="Proteomes" id="UP001301958">
    <property type="component" value="Unassembled WGS sequence"/>
</dbReference>
<accession>A0AAN7BMJ6</accession>
<dbReference type="GO" id="GO:0031145">
    <property type="term" value="P:anaphase-promoting complex-dependent catabolic process"/>
    <property type="evidence" value="ECO:0007669"/>
    <property type="project" value="InterPro"/>
</dbReference>
<protein>
    <recommendedName>
        <fullName evidence="5">Anaphase-promoting complex subunit CDC26</fullName>
    </recommendedName>
</protein>
<dbReference type="GO" id="GO:0005680">
    <property type="term" value="C:anaphase-promoting complex"/>
    <property type="evidence" value="ECO:0007669"/>
    <property type="project" value="InterPro"/>
</dbReference>
<evidence type="ECO:0000256" key="2">
    <source>
        <dbReference type="SAM" id="MobiDB-lite"/>
    </source>
</evidence>
<evidence type="ECO:0000313" key="4">
    <source>
        <dbReference type="Proteomes" id="UP001301958"/>
    </source>
</evidence>
<evidence type="ECO:0000256" key="1">
    <source>
        <dbReference type="ARBA" id="ARBA00022786"/>
    </source>
</evidence>
<feature type="compositionally biased region" description="Low complexity" evidence="2">
    <location>
        <begin position="51"/>
        <end position="65"/>
    </location>
</feature>
<sequence>MLRRPLTVLTITPEDIADYEDRLLDRKRLLEQQKLALLAAAQQQHRENRRAATTAASSSNLTVSSPHQTRTLVPSSPPQGCLSSPPEHQFTSEEEEEEEEEESFYARDEMDIDGSSLMIQHQQETPTNIGRNGGAGMPPPVVRRGMREREMGTPMGPPPVTRLMRSAGRGNVQQQLQEVVTPEARGNPRSMEERIGVAAPRRGRGGGQ</sequence>
<proteinExistence type="predicted"/>
<gene>
    <name evidence="3" type="ORF">QBC38DRAFT_481400</name>
</gene>
<reference evidence="3" key="1">
    <citation type="journal article" date="2023" name="Mol. Phylogenet. Evol.">
        <title>Genome-scale phylogeny and comparative genomics of the fungal order Sordariales.</title>
        <authorList>
            <person name="Hensen N."/>
            <person name="Bonometti L."/>
            <person name="Westerberg I."/>
            <person name="Brannstrom I.O."/>
            <person name="Guillou S."/>
            <person name="Cros-Aarteil S."/>
            <person name="Calhoun S."/>
            <person name="Haridas S."/>
            <person name="Kuo A."/>
            <person name="Mondo S."/>
            <person name="Pangilinan J."/>
            <person name="Riley R."/>
            <person name="LaButti K."/>
            <person name="Andreopoulos B."/>
            <person name="Lipzen A."/>
            <person name="Chen C."/>
            <person name="Yan M."/>
            <person name="Daum C."/>
            <person name="Ng V."/>
            <person name="Clum A."/>
            <person name="Steindorff A."/>
            <person name="Ohm R.A."/>
            <person name="Martin F."/>
            <person name="Silar P."/>
            <person name="Natvig D.O."/>
            <person name="Lalanne C."/>
            <person name="Gautier V."/>
            <person name="Ament-Velasquez S.L."/>
            <person name="Kruys A."/>
            <person name="Hutchinson M.I."/>
            <person name="Powell A.J."/>
            <person name="Barry K."/>
            <person name="Miller A.N."/>
            <person name="Grigoriev I.V."/>
            <person name="Debuchy R."/>
            <person name="Gladieux P."/>
            <person name="Hiltunen Thoren M."/>
            <person name="Johannesson H."/>
        </authorList>
    </citation>
    <scope>NUCLEOTIDE SEQUENCE</scope>
    <source>
        <strain evidence="3">CBS 990.96</strain>
    </source>
</reference>
<feature type="compositionally biased region" description="Acidic residues" evidence="2">
    <location>
        <begin position="92"/>
        <end position="103"/>
    </location>
</feature>
<name>A0AAN7BMJ6_9PEZI</name>
<dbReference type="InterPro" id="IPR018860">
    <property type="entry name" value="APC_suCDC26"/>
</dbReference>
<dbReference type="AlphaFoldDB" id="A0AAN7BMJ6"/>
<dbReference type="Pfam" id="PF10471">
    <property type="entry name" value="ANAPC_CDC26"/>
    <property type="match status" value="1"/>
</dbReference>
<dbReference type="EMBL" id="MU865353">
    <property type="protein sequence ID" value="KAK4226155.1"/>
    <property type="molecule type" value="Genomic_DNA"/>
</dbReference>
<keyword evidence="1" id="KW-0833">Ubl conjugation pathway</keyword>
<organism evidence="3 4">
    <name type="scientific">Podospora fimiseda</name>
    <dbReference type="NCBI Taxonomy" id="252190"/>
    <lineage>
        <taxon>Eukaryota</taxon>
        <taxon>Fungi</taxon>
        <taxon>Dikarya</taxon>
        <taxon>Ascomycota</taxon>
        <taxon>Pezizomycotina</taxon>
        <taxon>Sordariomycetes</taxon>
        <taxon>Sordariomycetidae</taxon>
        <taxon>Sordariales</taxon>
        <taxon>Podosporaceae</taxon>
        <taxon>Podospora</taxon>
    </lineage>
</organism>
<evidence type="ECO:0000313" key="3">
    <source>
        <dbReference type="EMBL" id="KAK4226155.1"/>
    </source>
</evidence>